<keyword evidence="3" id="KW-0143">Chaperone</keyword>
<keyword evidence="6" id="KW-1185">Reference proteome</keyword>
<comment type="caution">
    <text evidence="5">The sequence shown here is derived from an EMBL/GenBank/DDBJ whole genome shotgun (WGS) entry which is preliminary data.</text>
</comment>
<dbReference type="InterPro" id="IPR036118">
    <property type="entry name" value="UreE_N_sf"/>
</dbReference>
<evidence type="ECO:0000313" key="5">
    <source>
        <dbReference type="EMBL" id="MEK7952861.1"/>
    </source>
</evidence>
<proteinExistence type="predicted"/>
<dbReference type="SUPFAM" id="SSF69737">
    <property type="entry name" value="Urease metallochaperone UreE, C-terminal domain"/>
    <property type="match status" value="1"/>
</dbReference>
<dbReference type="InterPro" id="IPR012406">
    <property type="entry name" value="UreE"/>
</dbReference>
<dbReference type="PIRSF" id="PIRSF036402">
    <property type="entry name" value="Ureas_acces_UreE"/>
    <property type="match status" value="1"/>
</dbReference>
<dbReference type="Gene3D" id="3.30.70.790">
    <property type="entry name" value="UreE, C-terminal domain"/>
    <property type="match status" value="1"/>
</dbReference>
<dbReference type="Pfam" id="PF05194">
    <property type="entry name" value="UreE_C"/>
    <property type="match status" value="1"/>
</dbReference>
<organism evidence="5 6">
    <name type="scientific">Luteolibacter soli</name>
    <dbReference type="NCBI Taxonomy" id="3135280"/>
    <lineage>
        <taxon>Bacteria</taxon>
        <taxon>Pseudomonadati</taxon>
        <taxon>Verrucomicrobiota</taxon>
        <taxon>Verrucomicrobiia</taxon>
        <taxon>Verrucomicrobiales</taxon>
        <taxon>Verrucomicrobiaceae</taxon>
        <taxon>Luteolibacter</taxon>
    </lineage>
</organism>
<sequence>MMQLVTRMLEPASSRPLEEQVVLAAERRQFLKRRWRGVAEDGTEFGFDLETRLADGGVIFQDGGKDYIVRQLPEAVYEVPFESPAHAALVAWKTGNLHLPAQIFDDRLRVLHDEAMAQLLDREGWAFTEPVVLFQPLKAMAHAV</sequence>
<dbReference type="SUPFAM" id="SSF69287">
    <property type="entry name" value="Urease metallochaperone UreE, N-terminal domain"/>
    <property type="match status" value="1"/>
</dbReference>
<gene>
    <name evidence="5" type="ORF">WKV53_20275</name>
</gene>
<evidence type="ECO:0000256" key="3">
    <source>
        <dbReference type="ARBA" id="ARBA00023186"/>
    </source>
</evidence>
<name>A0ABU9B0E8_9BACT</name>
<feature type="domain" description="Urease accessory protein UreE C-terminal" evidence="4">
    <location>
        <begin position="74"/>
        <end position="138"/>
    </location>
</feature>
<reference evidence="5 6" key="1">
    <citation type="submission" date="2024-04" db="EMBL/GenBank/DDBJ databases">
        <title>Luteolibacter sp. isolated from soil.</title>
        <authorList>
            <person name="An J."/>
        </authorList>
    </citation>
    <scope>NUCLEOTIDE SEQUENCE [LARGE SCALE GENOMIC DNA]</scope>
    <source>
        <strain evidence="5 6">Y139</strain>
    </source>
</reference>
<evidence type="ECO:0000259" key="4">
    <source>
        <dbReference type="Pfam" id="PF05194"/>
    </source>
</evidence>
<evidence type="ECO:0000313" key="6">
    <source>
        <dbReference type="Proteomes" id="UP001371305"/>
    </source>
</evidence>
<keyword evidence="2" id="KW-0533">Nickel</keyword>
<dbReference type="Proteomes" id="UP001371305">
    <property type="component" value="Unassembled WGS sequence"/>
</dbReference>
<accession>A0ABU9B0E8</accession>
<keyword evidence="1" id="KW-0963">Cytoplasm</keyword>
<dbReference type="EMBL" id="JBBUKT010000009">
    <property type="protein sequence ID" value="MEK7952861.1"/>
    <property type="molecule type" value="Genomic_DNA"/>
</dbReference>
<protein>
    <recommendedName>
        <fullName evidence="4">Urease accessory protein UreE C-terminal domain-containing protein</fullName>
    </recommendedName>
</protein>
<dbReference type="InterPro" id="IPR007864">
    <property type="entry name" value="UreE_C_dom"/>
</dbReference>
<evidence type="ECO:0000256" key="1">
    <source>
        <dbReference type="ARBA" id="ARBA00022490"/>
    </source>
</evidence>
<evidence type="ECO:0000256" key="2">
    <source>
        <dbReference type="ARBA" id="ARBA00022596"/>
    </source>
</evidence>